<dbReference type="AlphaFoldDB" id="A0A0B1TL50"/>
<name>A0A0B1TL50_OESDE</name>
<evidence type="ECO:0000313" key="2">
    <source>
        <dbReference type="Proteomes" id="UP000053660"/>
    </source>
</evidence>
<evidence type="ECO:0008006" key="3">
    <source>
        <dbReference type="Google" id="ProtNLM"/>
    </source>
</evidence>
<dbReference type="EMBL" id="KN549641">
    <property type="protein sequence ID" value="KHJ96542.1"/>
    <property type="molecule type" value="Genomic_DNA"/>
</dbReference>
<sequence length="62" mass="6893">MYSLPGEHAAKGGFSFRQVAQSTVQGVQQLYIDQQLRLFSCGADASLKFRTLPSVYNMTHLV</sequence>
<protein>
    <recommendedName>
        <fullName evidence="3">Sema domain-containing protein</fullName>
    </recommendedName>
</protein>
<dbReference type="Proteomes" id="UP000053660">
    <property type="component" value="Unassembled WGS sequence"/>
</dbReference>
<proteinExistence type="predicted"/>
<keyword evidence="2" id="KW-1185">Reference proteome</keyword>
<organism evidence="1 2">
    <name type="scientific">Oesophagostomum dentatum</name>
    <name type="common">Nodular worm</name>
    <dbReference type="NCBI Taxonomy" id="61180"/>
    <lineage>
        <taxon>Eukaryota</taxon>
        <taxon>Metazoa</taxon>
        <taxon>Ecdysozoa</taxon>
        <taxon>Nematoda</taxon>
        <taxon>Chromadorea</taxon>
        <taxon>Rhabditida</taxon>
        <taxon>Rhabditina</taxon>
        <taxon>Rhabditomorpha</taxon>
        <taxon>Strongyloidea</taxon>
        <taxon>Strongylidae</taxon>
        <taxon>Oesophagostomum</taxon>
    </lineage>
</organism>
<evidence type="ECO:0000313" key="1">
    <source>
        <dbReference type="EMBL" id="KHJ96542.1"/>
    </source>
</evidence>
<dbReference type="OrthoDB" id="5835623at2759"/>
<reference evidence="1 2" key="1">
    <citation type="submission" date="2014-03" db="EMBL/GenBank/DDBJ databases">
        <title>Draft genome of the hookworm Oesophagostomum dentatum.</title>
        <authorList>
            <person name="Mitreva M."/>
        </authorList>
    </citation>
    <scope>NUCLEOTIDE SEQUENCE [LARGE SCALE GENOMIC DNA]</scope>
    <source>
        <strain evidence="1 2">OD-Hann</strain>
    </source>
</reference>
<accession>A0A0B1TL50</accession>
<gene>
    <name evidence="1" type="ORF">OESDEN_03498</name>
</gene>